<evidence type="ECO:0000256" key="6">
    <source>
        <dbReference type="SAM" id="Phobius"/>
    </source>
</evidence>
<evidence type="ECO:0000256" key="3">
    <source>
        <dbReference type="ARBA" id="ARBA00022692"/>
    </source>
</evidence>
<evidence type="ECO:0000256" key="5">
    <source>
        <dbReference type="ARBA" id="ARBA00023136"/>
    </source>
</evidence>
<feature type="transmembrane region" description="Helical" evidence="6">
    <location>
        <begin position="289"/>
        <end position="309"/>
    </location>
</feature>
<feature type="transmembrane region" description="Helical" evidence="6">
    <location>
        <begin position="247"/>
        <end position="269"/>
    </location>
</feature>
<keyword evidence="2" id="KW-1003">Cell membrane</keyword>
<sequence length="645" mass="66862">MRVLSDFLLGVRLAFGSGRLRGVAMVRTSLTAVGIGLAVAGLLLVFGAFNGLQERLDRIGARTPVEAEAGEPVLDYLSVPSYYRDRELTAVYLEPRHEDAPVPPGLGGVPAQGQAVVSPALAELLDSDEGALLRPRFTDLKIVGIIAEEGVAEPDELWYYVGGQGLREAWSTVAVGDFGVPVNPLALGPFWTVVQIIVGAVLVSPLLVLITSSSRLASADNERRLSAVRLVGADAAQIRRIAAAESVVGAGAGLVLAVGFFFAGRPLIAAANLGGLTLYPEALVPAWEIVVAVAVLAPLLAVGSALFGLRDVIVEPYGVVRDSESVPRRGRWRVTLVVVGVALFFPDVWGGMEPTGVAAASCAGAGSILLLVGVPVLMPWLTERLVRRLRGGPPSWQLGVRRLQLDAGTPARVVAGITVVLAGAVTVQTVFGAVTAPERREAETVSVVTVSEGDAEAVPLALLGDVPGLTPVSEVRFAVDPGVPDAVEHLRNALAPLGWRAQVYWEADRDGAGNPTGTLRVLIGTALAFTLLLSGGNLVVLTSAQVLQRRRALAALRATGVPRGVLGRSLLWQNGIPVVVGVGVASGVGVGAAGLLTRLLDTPFRLDWGALAAYAVTAVVVVGVVTAASGVALRAVEGETSLRGE</sequence>
<evidence type="ECO:0000256" key="4">
    <source>
        <dbReference type="ARBA" id="ARBA00022989"/>
    </source>
</evidence>
<feature type="transmembrane region" description="Helical" evidence="6">
    <location>
        <begin position="330"/>
        <end position="352"/>
    </location>
</feature>
<keyword evidence="4 6" id="KW-1133">Transmembrane helix</keyword>
<name>H5XE22_9PSEU</name>
<gene>
    <name evidence="8" type="ORF">SaccyDRAFT_0318</name>
</gene>
<proteinExistence type="predicted"/>
<accession>H5XE22</accession>
<feature type="transmembrane region" description="Helical" evidence="6">
    <location>
        <begin position="521"/>
        <end position="541"/>
    </location>
</feature>
<organism evidence="8 9">
    <name type="scientific">Saccharomonospora cyanea NA-134</name>
    <dbReference type="NCBI Taxonomy" id="882082"/>
    <lineage>
        <taxon>Bacteria</taxon>
        <taxon>Bacillati</taxon>
        <taxon>Actinomycetota</taxon>
        <taxon>Actinomycetes</taxon>
        <taxon>Pseudonocardiales</taxon>
        <taxon>Pseudonocardiaceae</taxon>
        <taxon>Saccharomonospora</taxon>
    </lineage>
</organism>
<dbReference type="STRING" id="882082.SaccyDRAFT_0318"/>
<keyword evidence="3 6" id="KW-0812">Transmembrane</keyword>
<dbReference type="HOGENOM" id="CLU_021084_0_0_11"/>
<evidence type="ECO:0000256" key="1">
    <source>
        <dbReference type="ARBA" id="ARBA00004651"/>
    </source>
</evidence>
<dbReference type="eggNOG" id="COG0577">
    <property type="taxonomic scope" value="Bacteria"/>
</dbReference>
<dbReference type="Pfam" id="PF02687">
    <property type="entry name" value="FtsX"/>
    <property type="match status" value="1"/>
</dbReference>
<evidence type="ECO:0000259" key="7">
    <source>
        <dbReference type="Pfam" id="PF02687"/>
    </source>
</evidence>
<keyword evidence="9" id="KW-1185">Reference proteome</keyword>
<feature type="transmembrane region" description="Helical" evidence="6">
    <location>
        <begin position="29"/>
        <end position="49"/>
    </location>
</feature>
<feature type="domain" description="ABC3 transporter permease C-terminal" evidence="7">
    <location>
        <begin position="526"/>
        <end position="632"/>
    </location>
</feature>
<dbReference type="Proteomes" id="UP000002791">
    <property type="component" value="Chromosome"/>
</dbReference>
<dbReference type="EMBL" id="CM001440">
    <property type="protein sequence ID" value="EHR59253.1"/>
    <property type="molecule type" value="Genomic_DNA"/>
</dbReference>
<dbReference type="eggNOG" id="COG3127">
    <property type="taxonomic scope" value="Bacteria"/>
</dbReference>
<feature type="transmembrane region" description="Helical" evidence="6">
    <location>
        <begin position="411"/>
        <end position="431"/>
    </location>
</feature>
<feature type="transmembrane region" description="Helical" evidence="6">
    <location>
        <begin position="608"/>
        <end position="633"/>
    </location>
</feature>
<evidence type="ECO:0000313" key="8">
    <source>
        <dbReference type="EMBL" id="EHR59253.1"/>
    </source>
</evidence>
<protein>
    <submittedName>
        <fullName evidence="8">Putative permease</fullName>
    </submittedName>
</protein>
<feature type="transmembrane region" description="Helical" evidence="6">
    <location>
        <begin position="358"/>
        <end position="381"/>
    </location>
</feature>
<comment type="subcellular location">
    <subcellularLocation>
        <location evidence="1">Cell membrane</location>
        <topology evidence="1">Multi-pass membrane protein</topology>
    </subcellularLocation>
</comment>
<dbReference type="InterPro" id="IPR003838">
    <property type="entry name" value="ABC3_permease_C"/>
</dbReference>
<feature type="transmembrane region" description="Helical" evidence="6">
    <location>
        <begin position="576"/>
        <end position="596"/>
    </location>
</feature>
<evidence type="ECO:0000313" key="9">
    <source>
        <dbReference type="Proteomes" id="UP000002791"/>
    </source>
</evidence>
<reference evidence="8 9" key="1">
    <citation type="submission" date="2011-11" db="EMBL/GenBank/DDBJ databases">
        <title>The Noncontiguous Finished sequence of Saccharomonospora cyanea NA-134.</title>
        <authorList>
            <consortium name="US DOE Joint Genome Institute"/>
            <person name="Lucas S."/>
            <person name="Han J."/>
            <person name="Lapidus A."/>
            <person name="Cheng J.-F."/>
            <person name="Goodwin L."/>
            <person name="Pitluck S."/>
            <person name="Peters L."/>
            <person name="Ovchinnikova G."/>
            <person name="Lu M."/>
            <person name="Detter J.C."/>
            <person name="Han C."/>
            <person name="Tapia R."/>
            <person name="Land M."/>
            <person name="Hauser L."/>
            <person name="Kyrpides N."/>
            <person name="Ivanova N."/>
            <person name="Pagani I."/>
            <person name="Brambilla E.-M."/>
            <person name="Klenk H.-P."/>
            <person name="Woyke T."/>
        </authorList>
    </citation>
    <scope>NUCLEOTIDE SEQUENCE [LARGE SCALE GENOMIC DNA]</scope>
    <source>
        <strain evidence="8 9">NA-134</strain>
    </source>
</reference>
<dbReference type="AlphaFoldDB" id="H5XE22"/>
<evidence type="ECO:0000256" key="2">
    <source>
        <dbReference type="ARBA" id="ARBA00022475"/>
    </source>
</evidence>
<dbReference type="RefSeq" id="WP_005452975.1">
    <property type="nucleotide sequence ID" value="NZ_CM001440.1"/>
</dbReference>
<dbReference type="OrthoDB" id="3654456at2"/>
<keyword evidence="5 6" id="KW-0472">Membrane</keyword>
<dbReference type="GO" id="GO:0005886">
    <property type="term" value="C:plasma membrane"/>
    <property type="evidence" value="ECO:0007669"/>
    <property type="project" value="UniProtKB-SubCell"/>
</dbReference>